<evidence type="ECO:0008006" key="3">
    <source>
        <dbReference type="Google" id="ProtNLM"/>
    </source>
</evidence>
<reference evidence="2" key="1">
    <citation type="journal article" date="2019" name="Int. J. Syst. Evol. Microbiol.">
        <title>The Global Catalogue of Microorganisms (GCM) 10K type strain sequencing project: providing services to taxonomists for standard genome sequencing and annotation.</title>
        <authorList>
            <consortium name="The Broad Institute Genomics Platform"/>
            <consortium name="The Broad Institute Genome Sequencing Center for Infectious Disease"/>
            <person name="Wu L."/>
            <person name="Ma J."/>
        </authorList>
    </citation>
    <scope>NUCLEOTIDE SEQUENCE [LARGE SCALE GENOMIC DNA]</scope>
    <source>
        <strain evidence="2">JCM 18019</strain>
    </source>
</reference>
<dbReference type="EMBL" id="BAABHX010000001">
    <property type="protein sequence ID" value="GAA5084998.1"/>
    <property type="molecule type" value="Genomic_DNA"/>
</dbReference>
<dbReference type="Proteomes" id="UP001500353">
    <property type="component" value="Unassembled WGS sequence"/>
</dbReference>
<evidence type="ECO:0000313" key="2">
    <source>
        <dbReference type="Proteomes" id="UP001500353"/>
    </source>
</evidence>
<proteinExistence type="predicted"/>
<accession>A0ABP9LX57</accession>
<evidence type="ECO:0000313" key="1">
    <source>
        <dbReference type="EMBL" id="GAA5084998.1"/>
    </source>
</evidence>
<gene>
    <name evidence="1" type="ORF">GCM10023210_05400</name>
</gene>
<name>A0ABP9LX57_9FLAO</name>
<organism evidence="1 2">
    <name type="scientific">Chryseobacterium ginsengisoli</name>
    <dbReference type="NCBI Taxonomy" id="363853"/>
    <lineage>
        <taxon>Bacteria</taxon>
        <taxon>Pseudomonadati</taxon>
        <taxon>Bacteroidota</taxon>
        <taxon>Flavobacteriia</taxon>
        <taxon>Flavobacteriales</taxon>
        <taxon>Weeksellaceae</taxon>
        <taxon>Chryseobacterium group</taxon>
        <taxon>Chryseobacterium</taxon>
    </lineage>
</organism>
<keyword evidence="2" id="KW-1185">Reference proteome</keyword>
<dbReference type="RefSeq" id="WP_345200147.1">
    <property type="nucleotide sequence ID" value="NZ_BAABHX010000001.1"/>
</dbReference>
<dbReference type="PROSITE" id="PS51257">
    <property type="entry name" value="PROKAR_LIPOPROTEIN"/>
    <property type="match status" value="1"/>
</dbReference>
<sequence>MKKFFAILSILFLCSCNSDENDASLQEQQCLITKFNKANIINGQQFYTSEYVYDGNLIIKKLDYNIVDNTPSGQMYPTYTLQLKTTTEIQYNALKQPVKIIEGVDYNNMQNIDYLQYDNQGRLSEKNRVSTYLTDNTSSTKNFKYTYSSSNKIVLINEKTTNSWGDVYGENTKTLSYDTNGNLREIEQINAGNSGFKVVTKYDNYDTYKNPYANVNVPFEDIFFLRLSKNNYRKYIKTTYMNGVPTPPYENYEISGYEYNENGYPKFAEYKCN</sequence>
<comment type="caution">
    <text evidence="1">The sequence shown here is derived from an EMBL/GenBank/DDBJ whole genome shotgun (WGS) entry which is preliminary data.</text>
</comment>
<protein>
    <recommendedName>
        <fullName evidence="3">DUF4595 domain-containing protein</fullName>
    </recommendedName>
</protein>